<dbReference type="AlphaFoldDB" id="A0A348AEU1"/>
<evidence type="ECO:0000313" key="2">
    <source>
        <dbReference type="Proteomes" id="UP000276437"/>
    </source>
</evidence>
<reference evidence="1 2" key="1">
    <citation type="journal article" date="2018" name="Int. J. Syst. Evol. Microbiol.">
        <title>Methylomusa anaerophila gen. nov., sp. nov., an anaerobic methanol-utilizing bacterium isolated from a microbial fuel cell.</title>
        <authorList>
            <person name="Amano N."/>
            <person name="Yamamuro A."/>
            <person name="Miyahara M."/>
            <person name="Kouzuma A."/>
            <person name="Abe T."/>
            <person name="Watanabe K."/>
        </authorList>
    </citation>
    <scope>NUCLEOTIDE SEQUENCE [LARGE SCALE GENOMIC DNA]</scope>
    <source>
        <strain evidence="1 2">MMFC1</strain>
    </source>
</reference>
<dbReference type="KEGG" id="mana:MAMMFC1_00222"/>
<name>A0A348AEU1_9FIRM</name>
<proteinExistence type="predicted"/>
<gene>
    <name evidence="1" type="ORF">MAMMFC1_00222</name>
</gene>
<dbReference type="Proteomes" id="UP000276437">
    <property type="component" value="Chromosome"/>
</dbReference>
<keyword evidence="2" id="KW-1185">Reference proteome</keyword>
<organism evidence="1 2">
    <name type="scientific">Methylomusa anaerophila</name>
    <dbReference type="NCBI Taxonomy" id="1930071"/>
    <lineage>
        <taxon>Bacteria</taxon>
        <taxon>Bacillati</taxon>
        <taxon>Bacillota</taxon>
        <taxon>Negativicutes</taxon>
        <taxon>Selenomonadales</taxon>
        <taxon>Sporomusaceae</taxon>
        <taxon>Methylomusa</taxon>
    </lineage>
</organism>
<dbReference type="EMBL" id="AP018449">
    <property type="protein sequence ID" value="BBB89589.1"/>
    <property type="molecule type" value="Genomic_DNA"/>
</dbReference>
<protein>
    <submittedName>
        <fullName evidence="1">Uncharacterized protein</fullName>
    </submittedName>
</protein>
<evidence type="ECO:0000313" key="1">
    <source>
        <dbReference type="EMBL" id="BBB89589.1"/>
    </source>
</evidence>
<sequence>MTNNKWLAKHVELQPVIICDFGVVSLNARNLIVLCIDYY</sequence>
<accession>A0A348AEU1</accession>